<accession>W0V7J0</accession>
<dbReference type="STRING" id="1349767.GJA_2606"/>
<evidence type="ECO:0000313" key="1">
    <source>
        <dbReference type="EMBL" id="CDG83237.1"/>
    </source>
</evidence>
<dbReference type="Proteomes" id="UP000027604">
    <property type="component" value="Chromosome I"/>
</dbReference>
<dbReference type="AlphaFoldDB" id="W0V7J0"/>
<gene>
    <name evidence="1" type="ORF">GJA_2606</name>
</gene>
<keyword evidence="2" id="KW-1185">Reference proteome</keyword>
<dbReference type="EMBL" id="HG322949">
    <property type="protein sequence ID" value="CDG83237.1"/>
    <property type="molecule type" value="Genomic_DNA"/>
</dbReference>
<proteinExistence type="predicted"/>
<dbReference type="KEGG" id="jag:GJA_2606"/>
<sequence length="38" mass="4484">MQEFEKLNRAEQELIHDLHALRPEEAAVMVLLQSRLPK</sequence>
<organism evidence="1 2">
    <name type="scientific">Janthinobacterium agaricidamnosum NBRC 102515 = DSM 9628</name>
    <dbReference type="NCBI Taxonomy" id="1349767"/>
    <lineage>
        <taxon>Bacteria</taxon>
        <taxon>Pseudomonadati</taxon>
        <taxon>Pseudomonadota</taxon>
        <taxon>Betaproteobacteria</taxon>
        <taxon>Burkholderiales</taxon>
        <taxon>Oxalobacteraceae</taxon>
        <taxon>Janthinobacterium</taxon>
    </lineage>
</organism>
<name>W0V7J0_9BURK</name>
<reference evidence="1 2" key="1">
    <citation type="journal article" date="2015" name="Genome Announc.">
        <title>Genome Sequence of Mushroom Soft-Rot Pathogen Janthinobacterium agaricidamnosum.</title>
        <authorList>
            <person name="Graupner K."/>
            <person name="Lackner G."/>
            <person name="Hertweck C."/>
        </authorList>
    </citation>
    <scope>NUCLEOTIDE SEQUENCE [LARGE SCALE GENOMIC DNA]</scope>
    <source>
        <strain evidence="2">NBRC 102515 / DSM 9628</strain>
    </source>
</reference>
<protein>
    <submittedName>
        <fullName evidence="1">Uncharacterized protein</fullName>
    </submittedName>
</protein>
<dbReference type="PATRIC" id="fig|1349767.4.peg.4335"/>
<evidence type="ECO:0000313" key="2">
    <source>
        <dbReference type="Proteomes" id="UP000027604"/>
    </source>
</evidence>
<dbReference type="HOGENOM" id="CLU_3328833_0_0_4"/>